<accession>A0A8S9KJN7</accession>
<comment type="caution">
    <text evidence="3">The sequence shown here is derived from an EMBL/GenBank/DDBJ whole genome shotgun (WGS) entry which is preliminary data.</text>
</comment>
<reference evidence="3" key="1">
    <citation type="submission" date="2019-12" db="EMBL/GenBank/DDBJ databases">
        <title>Genome sequencing and annotation of Brassica cretica.</title>
        <authorList>
            <person name="Studholme D.J."/>
            <person name="Sarris P.F."/>
        </authorList>
    </citation>
    <scope>NUCLEOTIDE SEQUENCE</scope>
    <source>
        <strain evidence="3">PFS-102/07</strain>
        <tissue evidence="3">Leaf</tissue>
    </source>
</reference>
<keyword evidence="1" id="KW-0175">Coiled coil</keyword>
<name>A0A8S9KJN7_BRACR</name>
<evidence type="ECO:0000256" key="2">
    <source>
        <dbReference type="SAM" id="MobiDB-lite"/>
    </source>
</evidence>
<organism evidence="3">
    <name type="scientific">Brassica cretica</name>
    <name type="common">Mustard</name>
    <dbReference type="NCBI Taxonomy" id="69181"/>
    <lineage>
        <taxon>Eukaryota</taxon>
        <taxon>Viridiplantae</taxon>
        <taxon>Streptophyta</taxon>
        <taxon>Embryophyta</taxon>
        <taxon>Tracheophyta</taxon>
        <taxon>Spermatophyta</taxon>
        <taxon>Magnoliopsida</taxon>
        <taxon>eudicotyledons</taxon>
        <taxon>Gunneridae</taxon>
        <taxon>Pentapetalae</taxon>
        <taxon>rosids</taxon>
        <taxon>malvids</taxon>
        <taxon>Brassicales</taxon>
        <taxon>Brassicaceae</taxon>
        <taxon>Brassiceae</taxon>
        <taxon>Brassica</taxon>
    </lineage>
</organism>
<dbReference type="AlphaFoldDB" id="A0A8S9KJN7"/>
<evidence type="ECO:0000313" key="3">
    <source>
        <dbReference type="EMBL" id="KAF2594037.1"/>
    </source>
</evidence>
<feature type="compositionally biased region" description="Basic and acidic residues" evidence="2">
    <location>
        <begin position="7"/>
        <end position="31"/>
    </location>
</feature>
<evidence type="ECO:0000256" key="1">
    <source>
        <dbReference type="SAM" id="Coils"/>
    </source>
</evidence>
<feature type="region of interest" description="Disordered" evidence="2">
    <location>
        <begin position="1"/>
        <end position="76"/>
    </location>
</feature>
<feature type="coiled-coil region" evidence="1">
    <location>
        <begin position="486"/>
        <end position="555"/>
    </location>
</feature>
<feature type="region of interest" description="Disordered" evidence="2">
    <location>
        <begin position="336"/>
        <end position="464"/>
    </location>
</feature>
<proteinExistence type="predicted"/>
<feature type="compositionally biased region" description="Polar residues" evidence="2">
    <location>
        <begin position="32"/>
        <end position="59"/>
    </location>
</feature>
<feature type="compositionally biased region" description="Basic and acidic residues" evidence="2">
    <location>
        <begin position="395"/>
        <end position="404"/>
    </location>
</feature>
<gene>
    <name evidence="3" type="ORF">F2Q70_00042364</name>
</gene>
<feature type="region of interest" description="Disordered" evidence="2">
    <location>
        <begin position="190"/>
        <end position="306"/>
    </location>
</feature>
<dbReference type="EMBL" id="QGKY02000164">
    <property type="protein sequence ID" value="KAF2594037.1"/>
    <property type="molecule type" value="Genomic_DNA"/>
</dbReference>
<feature type="compositionally biased region" description="Basic and acidic residues" evidence="2">
    <location>
        <begin position="374"/>
        <end position="387"/>
    </location>
</feature>
<sequence length="670" mass="74908">MPNSYRSNKDKHLLFSEDPAHLEHTIRKDQRSTSIDAAAFTSTDSGTQPSTDTRPSSPTDLHRLTSIDTTPRTSIDPRSRNMVAIVILRQEENGNLYDQDGHLRNATGQKLDGQGNVIPDTDATGAAQPVEEASRPRTLADYNNPDEYYSNRSAIRLPENHIPNFKLKPQYYMLMAQIPYSGLSHEHPMDHLDRHNENGNLYDQDGHLRNATGQKLDGQGNVIPDTDATGAAQPSCSIGRLPVLRSIDNKPSESDDSQSSESIDLKFSASVDTLRLSEQPETEKSKSGGRNKNRKKKKKRNADADSLSVVPLQCQAGSLEYRVRCRGGSESFTKGLEARKGERGRKRPYEGATSSIDRGEAPAVGREGATRGSVESDRSEAAPEDRPRKKKKKKFVEAEPRPSDAETGLVEVVAGGDVSVETPPEEREVSARGSDPVTGERSIPDPSAKKGSRSEGSTARRKKIEFPDRVEFSYNETTPLILNPLRAEHKKANEKAAEEKEILRVRFEELEGKLKSSSVARKELVREKSHLEQTAANLEKEKTELVEERDAAVDKLIKERQRLRDSRGLEVTRERERVEAAMAEKASRRFDRVRDHFTRLKAFEKAKNLYGQASGTKKCLEVIKASGTEISQEMIDVFAEQEKLYEAEVFFDGVEFLLLREGFCYRAFSL</sequence>
<feature type="compositionally biased region" description="Basic residues" evidence="2">
    <location>
        <begin position="287"/>
        <end position="300"/>
    </location>
</feature>
<protein>
    <submittedName>
        <fullName evidence="3">Uncharacterized protein</fullName>
    </submittedName>
</protein>